<evidence type="ECO:0000313" key="5">
    <source>
        <dbReference type="Proteomes" id="UP000065822"/>
    </source>
</evidence>
<sequence>MTPKEFVKEYLPYAQASEKKTGIAAAFTLGQAALESGWGESAPHYNFFGVKARKDTPMSKKQTIITTEYLKKKGVKFPAVLSETPIGNGVYKYRVMDWFMAYENATEAFDDHGDFFYRNKRYVEALKHKGDPYKFAEMIAAAGYATSPTYADKLKKVIRMIEKEMP</sequence>
<keyword evidence="5" id="KW-1185">Reference proteome</keyword>
<dbReference type="AlphaFoldDB" id="A0AAX2GVK5"/>
<proteinExistence type="predicted"/>
<dbReference type="InterPro" id="IPR002901">
    <property type="entry name" value="MGlyc_endo_b_GlcNAc-like_dom"/>
</dbReference>
<organism evidence="4 6">
    <name type="scientific">Capnocytophaga haemolytica</name>
    <dbReference type="NCBI Taxonomy" id="45243"/>
    <lineage>
        <taxon>Bacteria</taxon>
        <taxon>Pseudomonadati</taxon>
        <taxon>Bacteroidota</taxon>
        <taxon>Flavobacteriia</taxon>
        <taxon>Flavobacteriales</taxon>
        <taxon>Flavobacteriaceae</taxon>
        <taxon>Capnocytophaga</taxon>
    </lineage>
</organism>
<evidence type="ECO:0000313" key="6">
    <source>
        <dbReference type="Proteomes" id="UP000215539"/>
    </source>
</evidence>
<dbReference type="KEGG" id="chg:AXF12_05850"/>
<dbReference type="InterPro" id="IPR051056">
    <property type="entry name" value="Glycosyl_Hydrolase_73"/>
</dbReference>
<accession>A0AAX2GVK5</accession>
<dbReference type="PANTHER" id="PTHR33308:SF9">
    <property type="entry name" value="PEPTIDOGLYCAN HYDROLASE FLGJ"/>
    <property type="match status" value="1"/>
</dbReference>
<evidence type="ECO:0000313" key="3">
    <source>
        <dbReference type="EMBL" id="AMD85083.1"/>
    </source>
</evidence>
<dbReference type="Proteomes" id="UP000215539">
    <property type="component" value="Chromosome 1"/>
</dbReference>
<dbReference type="EMBL" id="LT906449">
    <property type="protein sequence ID" value="SNV05143.1"/>
    <property type="molecule type" value="Genomic_DNA"/>
</dbReference>
<dbReference type="GO" id="GO:0071973">
    <property type="term" value="P:bacterial-type flagellum-dependent cell motility"/>
    <property type="evidence" value="ECO:0007669"/>
    <property type="project" value="TreeGrafter"/>
</dbReference>
<keyword evidence="1 4" id="KW-0378">Hydrolase</keyword>
<keyword evidence="4" id="KW-0326">Glycosidase</keyword>
<dbReference type="GO" id="GO:0004040">
    <property type="term" value="F:amidase activity"/>
    <property type="evidence" value="ECO:0007669"/>
    <property type="project" value="InterPro"/>
</dbReference>
<dbReference type="Proteomes" id="UP000065822">
    <property type="component" value="Chromosome"/>
</dbReference>
<gene>
    <name evidence="4" type="primary">flgJ</name>
    <name evidence="3" type="ORF">AXF12_05850</name>
    <name evidence="4" type="ORF">SAMEA44541418_00549</name>
</gene>
<name>A0AAX2GVK5_9FLAO</name>
<dbReference type="GO" id="GO:0016798">
    <property type="term" value="F:hydrolase activity, acting on glycosyl bonds"/>
    <property type="evidence" value="ECO:0007669"/>
    <property type="project" value="UniProtKB-KW"/>
</dbReference>
<evidence type="ECO:0000256" key="1">
    <source>
        <dbReference type="ARBA" id="ARBA00022801"/>
    </source>
</evidence>
<dbReference type="RefSeq" id="WP_066429148.1">
    <property type="nucleotide sequence ID" value="NZ_CP014227.1"/>
</dbReference>
<protein>
    <submittedName>
        <fullName evidence="3 4">Peptidoglycan hydrolase</fullName>
        <ecNumber evidence="4">3.2.1.-</ecNumber>
    </submittedName>
</protein>
<dbReference type="EMBL" id="CP014227">
    <property type="protein sequence ID" value="AMD85083.1"/>
    <property type="molecule type" value="Genomic_DNA"/>
</dbReference>
<dbReference type="EC" id="3.2.1.-" evidence="4"/>
<dbReference type="PANTHER" id="PTHR33308">
    <property type="entry name" value="PEPTIDOGLYCAN HYDROLASE FLGJ"/>
    <property type="match status" value="1"/>
</dbReference>
<reference evidence="4 6" key="2">
    <citation type="submission" date="2017-06" db="EMBL/GenBank/DDBJ databases">
        <authorList>
            <consortium name="Pathogen Informatics"/>
        </authorList>
    </citation>
    <scope>NUCLEOTIDE SEQUENCE [LARGE SCALE GENOMIC DNA]</scope>
    <source>
        <strain evidence="4 6">NCTC12947</strain>
    </source>
</reference>
<reference evidence="3 5" key="1">
    <citation type="submission" date="2016-02" db="EMBL/GenBank/DDBJ databases">
        <authorList>
            <person name="Holder M.E."/>
            <person name="Ajami N.J."/>
            <person name="Petrosino J.F."/>
        </authorList>
    </citation>
    <scope>NUCLEOTIDE SEQUENCE [LARGE SCALE GENOMIC DNA]</scope>
    <source>
        <strain evidence="3 5">CCUG 32990</strain>
    </source>
</reference>
<dbReference type="Gene3D" id="1.10.530.10">
    <property type="match status" value="1"/>
</dbReference>
<feature type="domain" description="Mannosyl-glycoprotein endo-beta-N-acetylglucosamidase-like" evidence="2">
    <location>
        <begin position="3"/>
        <end position="166"/>
    </location>
</feature>
<dbReference type="SMART" id="SM00047">
    <property type="entry name" value="LYZ2"/>
    <property type="match status" value="1"/>
</dbReference>
<evidence type="ECO:0000259" key="2">
    <source>
        <dbReference type="SMART" id="SM00047"/>
    </source>
</evidence>
<dbReference type="Pfam" id="PF01832">
    <property type="entry name" value="Glucosaminidase"/>
    <property type="match status" value="1"/>
</dbReference>
<evidence type="ECO:0000313" key="4">
    <source>
        <dbReference type="EMBL" id="SNV05143.1"/>
    </source>
</evidence>